<dbReference type="PANTHER" id="PTHR43143">
    <property type="entry name" value="METALLOPHOSPHOESTERASE, CALCINEURIN SUPERFAMILY"/>
    <property type="match status" value="1"/>
</dbReference>
<feature type="chain" id="PRO_5047056186" evidence="1">
    <location>
        <begin position="33"/>
        <end position="368"/>
    </location>
</feature>
<sequence length="368" mass="39957">MNHSITRRDTFRLAAGAGVGAAALNLATPAQAVAPDDAVVFLVTNDVHACRTVSGLSDGCLAAGKTDPSMLRHVAAINAVETMEWPVEVASAPSGFERAGQVIGKPLGLVVAGDLTDDGGGQIALPSEGTQLLQFSQRYSEGTGPDRVHMPVWLGLGNHDLDQDGPPDHVDWYRRELRDYVEMNHRPGVFFKPPVPARSYEPDSDSYSWDWGDLHLVQTQRFAGDTAKGAVSALDWLREDLKENASDGRPVVVFQHYGWDDFSIERWDPAKNTFDPQGTGDDHWWSQAQRDTVLAALKGTNVLAIFHGHEHPSTMIYNQGGLDVFKPKAAFMGGFAVVRASTTRFEVLMAEAGENGTATFTKAFAKAI</sequence>
<dbReference type="InterPro" id="IPR051918">
    <property type="entry name" value="STPP_CPPED1"/>
</dbReference>
<dbReference type="PANTHER" id="PTHR43143:SF1">
    <property type="entry name" value="SERINE_THREONINE-PROTEIN PHOSPHATASE CPPED1"/>
    <property type="match status" value="1"/>
</dbReference>
<feature type="domain" description="Calcineurin-like phosphoesterase" evidence="2">
    <location>
        <begin position="41"/>
        <end position="312"/>
    </location>
</feature>
<evidence type="ECO:0000259" key="2">
    <source>
        <dbReference type="Pfam" id="PF00149"/>
    </source>
</evidence>
<evidence type="ECO:0000256" key="1">
    <source>
        <dbReference type="SAM" id="SignalP"/>
    </source>
</evidence>
<dbReference type="InterPro" id="IPR006311">
    <property type="entry name" value="TAT_signal"/>
</dbReference>
<accession>A0ABT1C6A4</accession>
<dbReference type="InterPro" id="IPR004843">
    <property type="entry name" value="Calcineurin-like_PHP"/>
</dbReference>
<dbReference type="Proteomes" id="UP001205906">
    <property type="component" value="Unassembled WGS sequence"/>
</dbReference>
<dbReference type="Pfam" id="PF00149">
    <property type="entry name" value="Metallophos"/>
    <property type="match status" value="1"/>
</dbReference>
<gene>
    <name evidence="3" type="ORF">NGM99_09460</name>
</gene>
<dbReference type="EMBL" id="JAMXQS010000004">
    <property type="protein sequence ID" value="MCO6050018.1"/>
    <property type="molecule type" value="Genomic_DNA"/>
</dbReference>
<proteinExistence type="predicted"/>
<reference evidence="3 4" key="1">
    <citation type="submission" date="2022-06" db="EMBL/GenBank/DDBJ databases">
        <title>Mesorhizobium sp. strain RP14 Genome sequencing and assembly.</title>
        <authorList>
            <person name="Kim I."/>
        </authorList>
    </citation>
    <scope>NUCLEOTIDE SEQUENCE [LARGE SCALE GENOMIC DNA]</scope>
    <source>
        <strain evidence="4">RP14(2022)</strain>
    </source>
</reference>
<evidence type="ECO:0000313" key="3">
    <source>
        <dbReference type="EMBL" id="MCO6050018.1"/>
    </source>
</evidence>
<feature type="signal peptide" evidence="1">
    <location>
        <begin position="1"/>
        <end position="32"/>
    </location>
</feature>
<evidence type="ECO:0000313" key="4">
    <source>
        <dbReference type="Proteomes" id="UP001205906"/>
    </source>
</evidence>
<keyword evidence="4" id="KW-1185">Reference proteome</keyword>
<organism evidence="3 4">
    <name type="scientific">Mesorhizobium liriopis</name>
    <dbReference type="NCBI Taxonomy" id="2953882"/>
    <lineage>
        <taxon>Bacteria</taxon>
        <taxon>Pseudomonadati</taxon>
        <taxon>Pseudomonadota</taxon>
        <taxon>Alphaproteobacteria</taxon>
        <taxon>Hyphomicrobiales</taxon>
        <taxon>Phyllobacteriaceae</taxon>
        <taxon>Mesorhizobium</taxon>
    </lineage>
</organism>
<name>A0ABT1C6A4_9HYPH</name>
<dbReference type="SUPFAM" id="SSF56300">
    <property type="entry name" value="Metallo-dependent phosphatases"/>
    <property type="match status" value="1"/>
</dbReference>
<comment type="caution">
    <text evidence="3">The sequence shown here is derived from an EMBL/GenBank/DDBJ whole genome shotgun (WGS) entry which is preliminary data.</text>
</comment>
<protein>
    <submittedName>
        <fullName evidence="3">Metallophosphoesterase</fullName>
    </submittedName>
</protein>
<dbReference type="InterPro" id="IPR029052">
    <property type="entry name" value="Metallo-depent_PP-like"/>
</dbReference>
<dbReference type="RefSeq" id="WP_252818271.1">
    <property type="nucleotide sequence ID" value="NZ_JAMXQS010000004.1"/>
</dbReference>
<dbReference type="Gene3D" id="3.60.21.10">
    <property type="match status" value="1"/>
</dbReference>
<keyword evidence="1" id="KW-0732">Signal</keyword>
<dbReference type="PROSITE" id="PS51318">
    <property type="entry name" value="TAT"/>
    <property type="match status" value="1"/>
</dbReference>